<proteinExistence type="predicted"/>
<feature type="region of interest" description="Disordered" evidence="1">
    <location>
        <begin position="130"/>
        <end position="179"/>
    </location>
</feature>
<dbReference type="Proteomes" id="UP000663760">
    <property type="component" value="Chromosome 5"/>
</dbReference>
<reference evidence="2" key="1">
    <citation type="submission" date="2020-02" db="EMBL/GenBank/DDBJ databases">
        <authorList>
            <person name="Scholz U."/>
            <person name="Mascher M."/>
            <person name="Fiebig A."/>
        </authorList>
    </citation>
    <scope>NUCLEOTIDE SEQUENCE</scope>
</reference>
<sequence>MENHSESQLPPTATMMTPPPVLELVHPRVEKSEAVASDSPPEKNEAENGTKEEKKQMKVNLGITEEAEKMNVGEGTREKNGSEEEKDIIKEDKEAAALVCGGGALLTYNEGELPGSPSFRVYFVGSAREAIDDDSLDPSTSSLGKMDESSRGRRNSMDSSNSEEREAKTSTKSKGRRFRALARRHSVVHGFLNVRSCYNHRQSDASDCRENSGS</sequence>
<gene>
    <name evidence="2" type="ORF">SI8410_05006983</name>
</gene>
<name>A0A7I8KF40_SPIIN</name>
<feature type="compositionally biased region" description="Basic and acidic residues" evidence="1">
    <location>
        <begin position="40"/>
        <end position="56"/>
    </location>
</feature>
<evidence type="ECO:0000313" key="2">
    <source>
        <dbReference type="EMBL" id="CAA7396320.1"/>
    </source>
</evidence>
<accession>A0A7I8KF40</accession>
<feature type="compositionally biased region" description="Basic and acidic residues" evidence="1">
    <location>
        <begin position="66"/>
        <end position="89"/>
    </location>
</feature>
<dbReference type="OrthoDB" id="769097at2759"/>
<keyword evidence="3" id="KW-1185">Reference proteome</keyword>
<dbReference type="AlphaFoldDB" id="A0A7I8KF40"/>
<feature type="region of interest" description="Disordered" evidence="1">
    <location>
        <begin position="1"/>
        <end position="89"/>
    </location>
</feature>
<organism evidence="2 3">
    <name type="scientific">Spirodela intermedia</name>
    <name type="common">Intermediate duckweed</name>
    <dbReference type="NCBI Taxonomy" id="51605"/>
    <lineage>
        <taxon>Eukaryota</taxon>
        <taxon>Viridiplantae</taxon>
        <taxon>Streptophyta</taxon>
        <taxon>Embryophyta</taxon>
        <taxon>Tracheophyta</taxon>
        <taxon>Spermatophyta</taxon>
        <taxon>Magnoliopsida</taxon>
        <taxon>Liliopsida</taxon>
        <taxon>Araceae</taxon>
        <taxon>Lemnoideae</taxon>
        <taxon>Spirodela</taxon>
    </lineage>
</organism>
<protein>
    <submittedName>
        <fullName evidence="2">Uncharacterized protein</fullName>
    </submittedName>
</protein>
<evidence type="ECO:0000313" key="3">
    <source>
        <dbReference type="Proteomes" id="UP000663760"/>
    </source>
</evidence>
<dbReference type="EMBL" id="LR746268">
    <property type="protein sequence ID" value="CAA7396320.1"/>
    <property type="molecule type" value="Genomic_DNA"/>
</dbReference>
<evidence type="ECO:0000256" key="1">
    <source>
        <dbReference type="SAM" id="MobiDB-lite"/>
    </source>
</evidence>